<dbReference type="PANTHER" id="PTHR43471">
    <property type="entry name" value="ABC TRANSPORTER PERMEASE"/>
    <property type="match status" value="1"/>
</dbReference>
<keyword evidence="3" id="KW-1185">Reference proteome</keyword>
<proteinExistence type="predicted"/>
<evidence type="ECO:0000256" key="1">
    <source>
        <dbReference type="SAM" id="Phobius"/>
    </source>
</evidence>
<accession>A0A4R6Z048</accession>
<name>A0A4R6Z048_9GAMM</name>
<dbReference type="AlphaFoldDB" id="A0A4R6Z048"/>
<comment type="caution">
    <text evidence="2">The sequence shown here is derived from an EMBL/GenBank/DDBJ whole genome shotgun (WGS) entry which is preliminary data.</text>
</comment>
<dbReference type="RefSeq" id="WP_133818400.1">
    <property type="nucleotide sequence ID" value="NZ_SNZH01000005.1"/>
</dbReference>
<gene>
    <name evidence="2" type="ORF">DFR29_10562</name>
</gene>
<keyword evidence="1" id="KW-0812">Transmembrane</keyword>
<dbReference type="GO" id="GO:0005886">
    <property type="term" value="C:plasma membrane"/>
    <property type="evidence" value="ECO:0007669"/>
    <property type="project" value="UniProtKB-SubCell"/>
</dbReference>
<dbReference type="PANTHER" id="PTHR43471:SF1">
    <property type="entry name" value="ABC TRANSPORTER PERMEASE PROTEIN NOSY-RELATED"/>
    <property type="match status" value="1"/>
</dbReference>
<sequence>MNSSLLIYEWKLLWRDRWAALTLAGLATLLLATLLANAWGLARDQADKARVAAAERARWLGQEAKDPHSAAHYSIYAFKPAPALALLDLGIEPFVGQAVWLEAHVQNDLLYRPQADATPLERSGLRHPASLLIAFAPLAAFVLALSGVARERERGTLRLALGAARDPRRLALGKCLAIWLALLLVLLLPLLLATAFCTGGWSGDTLLRLAGWAAVMAIYLAIAAAAAVAVALRARGLRTALAALFGAWALFTLALPRLASSAAEAVQPLPSTQSVKQQLLDEAPAFWSAETSRANEAAILARSGAASREALGGNYRGLELDLAERHSHAVFDRVLGAFHDRVLAQDAAYRAQAWLSPAIAANQLSMALSGTDFAQHRQFVDAAEQYRRALVNRMNEQVAAHAPDAAGKAHKGDAALWAAQPAFDYSPPRLHLAQLSALPALAAWLLVALAGLLYGARSYRT</sequence>
<evidence type="ECO:0000313" key="2">
    <source>
        <dbReference type="EMBL" id="TDR44881.1"/>
    </source>
</evidence>
<feature type="transmembrane region" description="Helical" evidence="1">
    <location>
        <begin position="212"/>
        <end position="232"/>
    </location>
</feature>
<keyword evidence="1" id="KW-1133">Transmembrane helix</keyword>
<evidence type="ECO:0000313" key="3">
    <source>
        <dbReference type="Proteomes" id="UP000295293"/>
    </source>
</evidence>
<dbReference type="Pfam" id="PF12679">
    <property type="entry name" value="ABC2_membrane_2"/>
    <property type="match status" value="1"/>
</dbReference>
<dbReference type="EMBL" id="SNZH01000005">
    <property type="protein sequence ID" value="TDR44881.1"/>
    <property type="molecule type" value="Genomic_DNA"/>
</dbReference>
<protein>
    <submittedName>
        <fullName evidence="2">ABC-2 type transport system permease protein</fullName>
    </submittedName>
</protein>
<feature type="transmembrane region" description="Helical" evidence="1">
    <location>
        <begin position="437"/>
        <end position="456"/>
    </location>
</feature>
<dbReference type="Pfam" id="PF12040">
    <property type="entry name" value="DUF3526"/>
    <property type="match status" value="1"/>
</dbReference>
<feature type="transmembrane region" description="Helical" evidence="1">
    <location>
        <begin position="239"/>
        <end position="259"/>
    </location>
</feature>
<organism evidence="2 3">
    <name type="scientific">Tahibacter aquaticus</name>
    <dbReference type="NCBI Taxonomy" id="520092"/>
    <lineage>
        <taxon>Bacteria</taxon>
        <taxon>Pseudomonadati</taxon>
        <taxon>Pseudomonadota</taxon>
        <taxon>Gammaproteobacteria</taxon>
        <taxon>Lysobacterales</taxon>
        <taxon>Rhodanobacteraceae</taxon>
        <taxon>Tahibacter</taxon>
    </lineage>
</organism>
<keyword evidence="1" id="KW-0472">Membrane</keyword>
<dbReference type="GO" id="GO:0140359">
    <property type="term" value="F:ABC-type transporter activity"/>
    <property type="evidence" value="ECO:0007669"/>
    <property type="project" value="InterPro"/>
</dbReference>
<feature type="transmembrane region" description="Helical" evidence="1">
    <location>
        <begin position="170"/>
        <end position="192"/>
    </location>
</feature>
<dbReference type="Proteomes" id="UP000295293">
    <property type="component" value="Unassembled WGS sequence"/>
</dbReference>
<dbReference type="InterPro" id="IPR021913">
    <property type="entry name" value="DUF3526"/>
</dbReference>
<reference evidence="2 3" key="1">
    <citation type="submission" date="2019-03" db="EMBL/GenBank/DDBJ databases">
        <title>Genomic Encyclopedia of Type Strains, Phase IV (KMG-IV): sequencing the most valuable type-strain genomes for metagenomic binning, comparative biology and taxonomic classification.</title>
        <authorList>
            <person name="Goeker M."/>
        </authorList>
    </citation>
    <scope>NUCLEOTIDE SEQUENCE [LARGE SCALE GENOMIC DNA]</scope>
    <source>
        <strain evidence="2 3">DSM 21667</strain>
    </source>
</reference>
<feature type="transmembrane region" description="Helical" evidence="1">
    <location>
        <begin position="129"/>
        <end position="149"/>
    </location>
</feature>
<dbReference type="OrthoDB" id="184009at2"/>